<sequence length="92" mass="10798">KTCTTNVIGVKSLLEIAREARNFQAIFFPKFHCELNFIEQFWGYSKRIYRELPASSKEADLERNVLQALDSVPLLVIRRRFFHSLTEIYGCL</sequence>
<evidence type="ECO:0000313" key="2">
    <source>
        <dbReference type="Proteomes" id="UP000092154"/>
    </source>
</evidence>
<dbReference type="STRING" id="1314800.A0A1B7N918"/>
<dbReference type="InterPro" id="IPR036397">
    <property type="entry name" value="RNaseH_sf"/>
</dbReference>
<dbReference type="GO" id="GO:0003676">
    <property type="term" value="F:nucleic acid binding"/>
    <property type="evidence" value="ECO:0007669"/>
    <property type="project" value="InterPro"/>
</dbReference>
<dbReference type="Proteomes" id="UP000092154">
    <property type="component" value="Unassembled WGS sequence"/>
</dbReference>
<keyword evidence="2" id="KW-1185">Reference proteome</keyword>
<feature type="non-terminal residue" evidence="1">
    <location>
        <position position="1"/>
    </location>
</feature>
<dbReference type="AlphaFoldDB" id="A0A1B7N918"/>
<organism evidence="1 2">
    <name type="scientific">Rhizopogon vinicolor AM-OR11-026</name>
    <dbReference type="NCBI Taxonomy" id="1314800"/>
    <lineage>
        <taxon>Eukaryota</taxon>
        <taxon>Fungi</taxon>
        <taxon>Dikarya</taxon>
        <taxon>Basidiomycota</taxon>
        <taxon>Agaricomycotina</taxon>
        <taxon>Agaricomycetes</taxon>
        <taxon>Agaricomycetidae</taxon>
        <taxon>Boletales</taxon>
        <taxon>Suillineae</taxon>
        <taxon>Rhizopogonaceae</taxon>
        <taxon>Rhizopogon</taxon>
    </lineage>
</organism>
<name>A0A1B7N918_9AGAM</name>
<reference evidence="1 2" key="1">
    <citation type="submission" date="2016-06" db="EMBL/GenBank/DDBJ databases">
        <title>Comparative genomics of the ectomycorrhizal sister species Rhizopogon vinicolor and Rhizopogon vesiculosus (Basidiomycota: Boletales) reveals a divergence of the mating type B locus.</title>
        <authorList>
            <consortium name="DOE Joint Genome Institute"/>
            <person name="Mujic A.B."/>
            <person name="Kuo A."/>
            <person name="Tritt A."/>
            <person name="Lipzen A."/>
            <person name="Chen C."/>
            <person name="Johnson J."/>
            <person name="Sharma A."/>
            <person name="Barry K."/>
            <person name="Grigoriev I.V."/>
            <person name="Spatafora J.W."/>
        </authorList>
    </citation>
    <scope>NUCLEOTIDE SEQUENCE [LARGE SCALE GENOMIC DNA]</scope>
    <source>
        <strain evidence="1 2">AM-OR11-026</strain>
    </source>
</reference>
<accession>A0A1B7N918</accession>
<dbReference type="EMBL" id="KV448183">
    <property type="protein sequence ID" value="OAX41330.1"/>
    <property type="molecule type" value="Genomic_DNA"/>
</dbReference>
<dbReference type="OrthoDB" id="2416294at2759"/>
<dbReference type="InParanoid" id="A0A1B7N918"/>
<proteinExistence type="predicted"/>
<evidence type="ECO:0000313" key="1">
    <source>
        <dbReference type="EMBL" id="OAX41330.1"/>
    </source>
</evidence>
<protein>
    <recommendedName>
        <fullName evidence="3">Tc1-like transposase DDE domain-containing protein</fullName>
    </recommendedName>
</protein>
<dbReference type="Gene3D" id="3.30.420.10">
    <property type="entry name" value="Ribonuclease H-like superfamily/Ribonuclease H"/>
    <property type="match status" value="1"/>
</dbReference>
<gene>
    <name evidence="1" type="ORF">K503DRAFT_510800</name>
</gene>
<evidence type="ECO:0008006" key="3">
    <source>
        <dbReference type="Google" id="ProtNLM"/>
    </source>
</evidence>